<reference evidence="13 14" key="1">
    <citation type="submission" date="2019-07" db="EMBL/GenBank/DDBJ databases">
        <title>Genome sequencing of lignin-degrading bacterial isolates.</title>
        <authorList>
            <person name="Gladden J."/>
        </authorList>
    </citation>
    <scope>NUCLEOTIDE SEQUENCE [LARGE SCALE GENOMIC DNA]</scope>
    <source>
        <strain evidence="13 14">J11</strain>
    </source>
</reference>
<dbReference type="GO" id="GO:0005886">
    <property type="term" value="C:plasma membrane"/>
    <property type="evidence" value="ECO:0007669"/>
    <property type="project" value="UniProtKB-SubCell"/>
</dbReference>
<dbReference type="InterPro" id="IPR012902">
    <property type="entry name" value="N_methyl_site"/>
</dbReference>
<keyword evidence="4" id="KW-0488">Methylation</keyword>
<dbReference type="NCBIfam" id="TIGR02532">
    <property type="entry name" value="IV_pilin_GFxxxE"/>
    <property type="match status" value="1"/>
</dbReference>
<gene>
    <name evidence="13" type="ORF">L602_002100000400</name>
</gene>
<evidence type="ECO:0000256" key="9">
    <source>
        <dbReference type="ARBA" id="ARBA00025772"/>
    </source>
</evidence>
<sequence>MVPRRRVATAGAHPGFALIEVLVSLSVVALLASAAYPALQALRQRRDVVHAADLLAASIEMARAVAVARRDAVSLVPLTPASGFGGGWRVVAGEGPHAAALSVVSLQSRCLRIDLAGSGGAHALRLAAVGYSRAERGGFYAATFSVRCGGARRQVRLSALGRLRICTPGRDADCDNADRGGA</sequence>
<dbReference type="Pfam" id="PF07963">
    <property type="entry name" value="N_methyl"/>
    <property type="match status" value="1"/>
</dbReference>
<comment type="caution">
    <text evidence="13">The sequence shown here is derived from an EMBL/GenBank/DDBJ whole genome shotgun (WGS) entry which is preliminary data.</text>
</comment>
<accession>A0A562BMF2</accession>
<dbReference type="GO" id="GO:0015628">
    <property type="term" value="P:protein secretion by the type II secretion system"/>
    <property type="evidence" value="ECO:0007669"/>
    <property type="project" value="InterPro"/>
</dbReference>
<dbReference type="EMBL" id="VLJN01000014">
    <property type="protein sequence ID" value="TWG86251.1"/>
    <property type="molecule type" value="Genomic_DNA"/>
</dbReference>
<evidence type="ECO:0000256" key="4">
    <source>
        <dbReference type="ARBA" id="ARBA00022481"/>
    </source>
</evidence>
<evidence type="ECO:0000256" key="3">
    <source>
        <dbReference type="ARBA" id="ARBA00022475"/>
    </source>
</evidence>
<evidence type="ECO:0000256" key="8">
    <source>
        <dbReference type="ARBA" id="ARBA00023136"/>
    </source>
</evidence>
<keyword evidence="5" id="KW-0997">Cell inner membrane</keyword>
<dbReference type="Gene3D" id="3.55.40.10">
    <property type="entry name" value="minor pseudopilin epsh domain"/>
    <property type="match status" value="1"/>
</dbReference>
<evidence type="ECO:0000256" key="5">
    <source>
        <dbReference type="ARBA" id="ARBA00022519"/>
    </source>
</evidence>
<keyword evidence="8 11" id="KW-0472">Membrane</keyword>
<dbReference type="SUPFAM" id="SSF54523">
    <property type="entry name" value="Pili subunits"/>
    <property type="match status" value="1"/>
</dbReference>
<evidence type="ECO:0000256" key="6">
    <source>
        <dbReference type="ARBA" id="ARBA00022692"/>
    </source>
</evidence>
<comment type="similarity">
    <text evidence="9">Belongs to the GSP H family.</text>
</comment>
<keyword evidence="7 11" id="KW-1133">Transmembrane helix</keyword>
<evidence type="ECO:0000256" key="2">
    <source>
        <dbReference type="ARBA" id="ARBA00021549"/>
    </source>
</evidence>
<keyword evidence="14" id="KW-1185">Reference proteome</keyword>
<protein>
    <recommendedName>
        <fullName evidence="2">Type II secretion system protein H</fullName>
    </recommendedName>
    <alternativeName>
        <fullName evidence="10">General secretion pathway protein H</fullName>
    </alternativeName>
</protein>
<dbReference type="Pfam" id="PF12019">
    <property type="entry name" value="GspH"/>
    <property type="match status" value="1"/>
</dbReference>
<evidence type="ECO:0000256" key="1">
    <source>
        <dbReference type="ARBA" id="ARBA00004377"/>
    </source>
</evidence>
<evidence type="ECO:0000259" key="12">
    <source>
        <dbReference type="Pfam" id="PF12019"/>
    </source>
</evidence>
<evidence type="ECO:0000256" key="11">
    <source>
        <dbReference type="SAM" id="Phobius"/>
    </source>
</evidence>
<evidence type="ECO:0000256" key="7">
    <source>
        <dbReference type="ARBA" id="ARBA00022989"/>
    </source>
</evidence>
<feature type="transmembrane region" description="Helical" evidence="11">
    <location>
        <begin position="15"/>
        <end position="36"/>
    </location>
</feature>
<keyword evidence="6 11" id="KW-0812">Transmembrane</keyword>
<comment type="subcellular location">
    <subcellularLocation>
        <location evidence="1">Cell inner membrane</location>
        <topology evidence="1">Single-pass membrane protein</topology>
    </subcellularLocation>
</comment>
<dbReference type="Proteomes" id="UP000318141">
    <property type="component" value="Unassembled WGS sequence"/>
</dbReference>
<dbReference type="GO" id="GO:0015627">
    <property type="term" value="C:type II protein secretion system complex"/>
    <property type="evidence" value="ECO:0007669"/>
    <property type="project" value="InterPro"/>
</dbReference>
<evidence type="ECO:0000313" key="14">
    <source>
        <dbReference type="Proteomes" id="UP000318141"/>
    </source>
</evidence>
<name>A0A562BMF2_9BURK</name>
<evidence type="ECO:0000256" key="10">
    <source>
        <dbReference type="ARBA" id="ARBA00030775"/>
    </source>
</evidence>
<organism evidence="13 14">
    <name type="scientific">Cupriavidus gilardii J11</name>
    <dbReference type="NCBI Taxonomy" id="936133"/>
    <lineage>
        <taxon>Bacteria</taxon>
        <taxon>Pseudomonadati</taxon>
        <taxon>Pseudomonadota</taxon>
        <taxon>Betaproteobacteria</taxon>
        <taxon>Burkholderiales</taxon>
        <taxon>Burkholderiaceae</taxon>
        <taxon>Cupriavidus</taxon>
    </lineage>
</organism>
<evidence type="ECO:0000313" key="13">
    <source>
        <dbReference type="EMBL" id="TWG86251.1"/>
    </source>
</evidence>
<dbReference type="InterPro" id="IPR022346">
    <property type="entry name" value="T2SS_GspH"/>
</dbReference>
<dbReference type="OrthoDB" id="8966652at2"/>
<proteinExistence type="inferred from homology"/>
<keyword evidence="3" id="KW-1003">Cell membrane</keyword>
<feature type="domain" description="General secretion pathway GspH" evidence="12">
    <location>
        <begin position="51"/>
        <end position="161"/>
    </location>
</feature>
<dbReference type="AlphaFoldDB" id="A0A562BMF2"/>
<dbReference type="InterPro" id="IPR045584">
    <property type="entry name" value="Pilin-like"/>
</dbReference>